<name>A0A3A3FUQ6_9BURK</name>
<keyword evidence="1 3" id="KW-0597">Phosphoprotein</keyword>
<comment type="caution">
    <text evidence="6">The sequence shown here is derived from an EMBL/GenBank/DDBJ whole genome shotgun (WGS) entry which is preliminary data.</text>
</comment>
<evidence type="ECO:0000259" key="5">
    <source>
        <dbReference type="PROSITE" id="PS50110"/>
    </source>
</evidence>
<dbReference type="GO" id="GO:0006355">
    <property type="term" value="P:regulation of DNA-templated transcription"/>
    <property type="evidence" value="ECO:0007669"/>
    <property type="project" value="InterPro"/>
</dbReference>
<dbReference type="PROSITE" id="PS50043">
    <property type="entry name" value="HTH_LUXR_2"/>
    <property type="match status" value="1"/>
</dbReference>
<dbReference type="Proteomes" id="UP000265955">
    <property type="component" value="Unassembled WGS sequence"/>
</dbReference>
<evidence type="ECO:0000313" key="6">
    <source>
        <dbReference type="EMBL" id="RJF99796.1"/>
    </source>
</evidence>
<dbReference type="OrthoDB" id="9780593at2"/>
<dbReference type="GO" id="GO:0003677">
    <property type="term" value="F:DNA binding"/>
    <property type="evidence" value="ECO:0007669"/>
    <property type="project" value="UniProtKB-KW"/>
</dbReference>
<dbReference type="CDD" id="cd06170">
    <property type="entry name" value="LuxR_C_like"/>
    <property type="match status" value="1"/>
</dbReference>
<accession>A0A3A3FUQ6</accession>
<evidence type="ECO:0000256" key="3">
    <source>
        <dbReference type="PROSITE-ProRule" id="PRU00169"/>
    </source>
</evidence>
<dbReference type="Pfam" id="PF00196">
    <property type="entry name" value="GerE"/>
    <property type="match status" value="1"/>
</dbReference>
<dbReference type="SUPFAM" id="SSF52172">
    <property type="entry name" value="CheY-like"/>
    <property type="match status" value="1"/>
</dbReference>
<gene>
    <name evidence="6" type="ORF">D3871_15655</name>
</gene>
<dbReference type="SMART" id="SM00421">
    <property type="entry name" value="HTH_LUXR"/>
    <property type="match status" value="1"/>
</dbReference>
<feature type="domain" description="Response regulatory" evidence="5">
    <location>
        <begin position="3"/>
        <end position="120"/>
    </location>
</feature>
<dbReference type="Pfam" id="PF00072">
    <property type="entry name" value="Response_reg"/>
    <property type="match status" value="1"/>
</dbReference>
<dbReference type="PRINTS" id="PR00038">
    <property type="entry name" value="HTHLUXR"/>
</dbReference>
<evidence type="ECO:0000256" key="1">
    <source>
        <dbReference type="ARBA" id="ARBA00022553"/>
    </source>
</evidence>
<dbReference type="EMBL" id="QYUO01000001">
    <property type="protein sequence ID" value="RJF99796.1"/>
    <property type="molecule type" value="Genomic_DNA"/>
</dbReference>
<dbReference type="CDD" id="cd17535">
    <property type="entry name" value="REC_NarL-like"/>
    <property type="match status" value="1"/>
</dbReference>
<keyword evidence="2 6" id="KW-0238">DNA-binding</keyword>
<dbReference type="InterPro" id="IPR011006">
    <property type="entry name" value="CheY-like_superfamily"/>
</dbReference>
<dbReference type="PANTHER" id="PTHR43214:SF43">
    <property type="entry name" value="TWO-COMPONENT RESPONSE REGULATOR"/>
    <property type="match status" value="1"/>
</dbReference>
<dbReference type="InterPro" id="IPR016032">
    <property type="entry name" value="Sig_transdc_resp-reg_C-effctor"/>
</dbReference>
<evidence type="ECO:0000256" key="2">
    <source>
        <dbReference type="ARBA" id="ARBA00023125"/>
    </source>
</evidence>
<keyword evidence="7" id="KW-1185">Reference proteome</keyword>
<protein>
    <submittedName>
        <fullName evidence="6">DNA-binding response regulator</fullName>
    </submittedName>
</protein>
<evidence type="ECO:0000313" key="7">
    <source>
        <dbReference type="Proteomes" id="UP000265955"/>
    </source>
</evidence>
<dbReference type="RefSeq" id="WP_119769741.1">
    <property type="nucleotide sequence ID" value="NZ_QYUO01000001.1"/>
</dbReference>
<feature type="domain" description="HTH luxR-type" evidence="4">
    <location>
        <begin position="144"/>
        <end position="209"/>
    </location>
</feature>
<feature type="modified residue" description="4-aspartylphosphate" evidence="3">
    <location>
        <position position="55"/>
    </location>
</feature>
<dbReference type="Gene3D" id="3.40.50.2300">
    <property type="match status" value="1"/>
</dbReference>
<dbReference type="GO" id="GO:0000160">
    <property type="term" value="P:phosphorelay signal transduction system"/>
    <property type="evidence" value="ECO:0007669"/>
    <property type="project" value="InterPro"/>
</dbReference>
<dbReference type="InterPro" id="IPR039420">
    <property type="entry name" value="WalR-like"/>
</dbReference>
<sequence length="212" mass="23683">MIKLMLIDDHAMFRSGLKKMLQDEPDFQVVDEAGDWAEGLAKLRSHEQLDVVLLDINLPARSGFDLLEVIHAEFPALRVIMLSMYSQQQYALRALRAGAHGYVAKDMEASDLIGAVRTVLNGKKYMSAAVTEMLISSLNGSTDDPSEPRKLSIREAQIFELLVRGESLTMIASRLSISVKTVSTYRSRILEKRGVTTNAELIQYAVRNNLID</sequence>
<evidence type="ECO:0000259" key="4">
    <source>
        <dbReference type="PROSITE" id="PS50043"/>
    </source>
</evidence>
<dbReference type="InterPro" id="IPR000792">
    <property type="entry name" value="Tscrpt_reg_LuxR_C"/>
</dbReference>
<proteinExistence type="predicted"/>
<dbReference type="InterPro" id="IPR001789">
    <property type="entry name" value="Sig_transdc_resp-reg_receiver"/>
</dbReference>
<dbReference type="PANTHER" id="PTHR43214">
    <property type="entry name" value="TWO-COMPONENT RESPONSE REGULATOR"/>
    <property type="match status" value="1"/>
</dbReference>
<organism evidence="6 7">
    <name type="scientific">Noviherbaspirillum saxi</name>
    <dbReference type="NCBI Taxonomy" id="2320863"/>
    <lineage>
        <taxon>Bacteria</taxon>
        <taxon>Pseudomonadati</taxon>
        <taxon>Pseudomonadota</taxon>
        <taxon>Betaproteobacteria</taxon>
        <taxon>Burkholderiales</taxon>
        <taxon>Oxalobacteraceae</taxon>
        <taxon>Noviherbaspirillum</taxon>
    </lineage>
</organism>
<dbReference type="SMART" id="SM00448">
    <property type="entry name" value="REC"/>
    <property type="match status" value="1"/>
</dbReference>
<dbReference type="SUPFAM" id="SSF46894">
    <property type="entry name" value="C-terminal effector domain of the bipartite response regulators"/>
    <property type="match status" value="1"/>
</dbReference>
<dbReference type="InterPro" id="IPR058245">
    <property type="entry name" value="NreC/VraR/RcsB-like_REC"/>
</dbReference>
<dbReference type="PROSITE" id="PS50110">
    <property type="entry name" value="RESPONSE_REGULATORY"/>
    <property type="match status" value="1"/>
</dbReference>
<reference evidence="7" key="1">
    <citation type="submission" date="2018-09" db="EMBL/GenBank/DDBJ databases">
        <authorList>
            <person name="Zhu H."/>
        </authorList>
    </citation>
    <scope>NUCLEOTIDE SEQUENCE [LARGE SCALE GENOMIC DNA]</scope>
    <source>
        <strain evidence="7">K1R23-30</strain>
    </source>
</reference>
<dbReference type="AlphaFoldDB" id="A0A3A3FUQ6"/>